<keyword evidence="1" id="KW-0472">Membrane</keyword>
<keyword evidence="3" id="KW-0645">Protease</keyword>
<gene>
    <name evidence="3" type="ORF">CN425_25690</name>
</gene>
<feature type="domain" description="CAAX prenyl protease 2/Lysostaphin resistance protein A-like" evidence="2">
    <location>
        <begin position="49"/>
        <end position="152"/>
    </location>
</feature>
<dbReference type="GO" id="GO:0006508">
    <property type="term" value="P:proteolysis"/>
    <property type="evidence" value="ECO:0007669"/>
    <property type="project" value="UniProtKB-KW"/>
</dbReference>
<dbReference type="EMBL" id="NTWE01000066">
    <property type="protein sequence ID" value="PEV95842.1"/>
    <property type="molecule type" value="Genomic_DNA"/>
</dbReference>
<dbReference type="GO" id="GO:0004175">
    <property type="term" value="F:endopeptidase activity"/>
    <property type="evidence" value="ECO:0007669"/>
    <property type="project" value="UniProtKB-ARBA"/>
</dbReference>
<feature type="transmembrane region" description="Helical" evidence="1">
    <location>
        <begin position="140"/>
        <end position="160"/>
    </location>
</feature>
<name>A0A2A8PPG3_BACCE</name>
<feature type="transmembrane region" description="Helical" evidence="1">
    <location>
        <begin position="50"/>
        <end position="76"/>
    </location>
</feature>
<keyword evidence="3" id="KW-0378">Hydrolase</keyword>
<keyword evidence="1" id="KW-1133">Transmembrane helix</keyword>
<dbReference type="RefSeq" id="WP_000615264.1">
    <property type="nucleotide sequence ID" value="NZ_NTWE01000066.1"/>
</dbReference>
<dbReference type="Pfam" id="PF02517">
    <property type="entry name" value="Rce1-like"/>
    <property type="match status" value="1"/>
</dbReference>
<accession>A0A2A8PPG3</accession>
<proteinExistence type="predicted"/>
<feature type="transmembrane region" description="Helical" evidence="1">
    <location>
        <begin position="88"/>
        <end position="120"/>
    </location>
</feature>
<feature type="transmembrane region" description="Helical" evidence="1">
    <location>
        <begin position="12"/>
        <end position="30"/>
    </location>
</feature>
<keyword evidence="1" id="KW-0812">Transmembrane</keyword>
<comment type="caution">
    <text evidence="3">The sequence shown here is derived from an EMBL/GenBank/DDBJ whole genome shotgun (WGS) entry which is preliminary data.</text>
</comment>
<evidence type="ECO:0000259" key="2">
    <source>
        <dbReference type="Pfam" id="PF02517"/>
    </source>
</evidence>
<evidence type="ECO:0000313" key="4">
    <source>
        <dbReference type="Proteomes" id="UP000220635"/>
    </source>
</evidence>
<evidence type="ECO:0000313" key="3">
    <source>
        <dbReference type="EMBL" id="PEV95842.1"/>
    </source>
</evidence>
<dbReference type="AlphaFoldDB" id="A0A2A8PPG3"/>
<reference evidence="3 4" key="1">
    <citation type="submission" date="2017-09" db="EMBL/GenBank/DDBJ databases">
        <title>Large-scale bioinformatics analysis of Bacillus genomes uncovers conserved roles of natural products in bacterial physiology.</title>
        <authorList>
            <consortium name="Agbiome Team Llc"/>
            <person name="Bleich R.M."/>
            <person name="Grubbs K.J."/>
            <person name="Santa Maria K.C."/>
            <person name="Allen S.E."/>
            <person name="Farag S."/>
            <person name="Shank E.A."/>
            <person name="Bowers A."/>
        </authorList>
    </citation>
    <scope>NUCLEOTIDE SEQUENCE [LARGE SCALE GENOMIC DNA]</scope>
    <source>
        <strain evidence="3 4">AFS010695</strain>
    </source>
</reference>
<dbReference type="GO" id="GO:0080120">
    <property type="term" value="P:CAAX-box protein maturation"/>
    <property type="evidence" value="ECO:0007669"/>
    <property type="project" value="UniProtKB-ARBA"/>
</dbReference>
<evidence type="ECO:0000256" key="1">
    <source>
        <dbReference type="SAM" id="Phobius"/>
    </source>
</evidence>
<dbReference type="Proteomes" id="UP000220635">
    <property type="component" value="Unassembled WGS sequence"/>
</dbReference>
<organism evidence="3 4">
    <name type="scientific">Bacillus cereus</name>
    <dbReference type="NCBI Taxonomy" id="1396"/>
    <lineage>
        <taxon>Bacteria</taxon>
        <taxon>Bacillati</taxon>
        <taxon>Bacillota</taxon>
        <taxon>Bacilli</taxon>
        <taxon>Bacillales</taxon>
        <taxon>Bacillaceae</taxon>
        <taxon>Bacillus</taxon>
        <taxon>Bacillus cereus group</taxon>
    </lineage>
</organism>
<dbReference type="GO" id="GO:0008237">
    <property type="term" value="F:metallopeptidase activity"/>
    <property type="evidence" value="ECO:0007669"/>
    <property type="project" value="UniProtKB-KW"/>
</dbReference>
<protein>
    <submittedName>
        <fullName evidence="3">CPBP family intramembrane metalloprotease</fullName>
    </submittedName>
</protein>
<keyword evidence="3" id="KW-0482">Metalloprotease</keyword>
<sequence>MIQKTQHYFYHLKTLWFILVMTFASFLLPIPTSFLPGGLQKNPIEDEYLWIQIVDGIVIAPLLETALYQMFIFWILKLIPGMEKYNKSIIFISAIIFGLSHNFSYIYMLYACIMGLVFAYSYLIYTRKYENGHTKFPPFWIVWCIHVLHNIVVFSIKNFLIL</sequence>
<dbReference type="InterPro" id="IPR003675">
    <property type="entry name" value="Rce1/LyrA-like_dom"/>
</dbReference>
<dbReference type="OrthoDB" id="2930148at2"/>